<evidence type="ECO:0000313" key="4">
    <source>
        <dbReference type="EMBL" id="ACI19170.1"/>
    </source>
</evidence>
<dbReference type="RefSeq" id="WP_012547802.1">
    <property type="nucleotide sequence ID" value="NC_011297.1"/>
</dbReference>
<evidence type="ECO:0000313" key="5">
    <source>
        <dbReference type="Proteomes" id="UP000001733"/>
    </source>
</evidence>
<reference evidence="4 5" key="1">
    <citation type="journal article" date="2014" name="Genome Announc.">
        <title>Complete Genome Sequence of the Extreme Thermophile Dictyoglomus thermophilum H-6-12.</title>
        <authorList>
            <person name="Coil D.A."/>
            <person name="Badger J.H."/>
            <person name="Forberger H.C."/>
            <person name="Riggs F."/>
            <person name="Madupu R."/>
            <person name="Fedorova N."/>
            <person name="Ward N."/>
            <person name="Robb F.T."/>
            <person name="Eisen J.A."/>
        </authorList>
    </citation>
    <scope>NUCLEOTIDE SEQUENCE [LARGE SCALE GENOMIC DNA]</scope>
    <source>
        <strain evidence="5">ATCC 35947 / DSM 3960 / H-6-12</strain>
    </source>
</reference>
<evidence type="ECO:0000256" key="3">
    <source>
        <dbReference type="ARBA" id="ARBA00022801"/>
    </source>
</evidence>
<sequence length="50" mass="6048">MLRRPLEAVFDIGNHILSRVPEAVPETFARENLIKMAEYRNRLIHFYEKY</sequence>
<evidence type="ECO:0008006" key="6">
    <source>
        <dbReference type="Google" id="ProtNLM"/>
    </source>
</evidence>
<dbReference type="OrthoDB" id="9796612at2"/>
<dbReference type="GO" id="GO:0110001">
    <property type="term" value="C:toxin-antitoxin complex"/>
    <property type="evidence" value="ECO:0007669"/>
    <property type="project" value="InterPro"/>
</dbReference>
<dbReference type="Pfam" id="PF01934">
    <property type="entry name" value="HepT-like"/>
    <property type="match status" value="1"/>
</dbReference>
<evidence type="ECO:0000256" key="1">
    <source>
        <dbReference type="ARBA" id="ARBA00022649"/>
    </source>
</evidence>
<accession>B5YB10</accession>
<keyword evidence="5" id="KW-1185">Reference proteome</keyword>
<evidence type="ECO:0000256" key="2">
    <source>
        <dbReference type="ARBA" id="ARBA00022722"/>
    </source>
</evidence>
<dbReference type="GO" id="GO:0004540">
    <property type="term" value="F:RNA nuclease activity"/>
    <property type="evidence" value="ECO:0007669"/>
    <property type="project" value="InterPro"/>
</dbReference>
<dbReference type="InterPro" id="IPR008201">
    <property type="entry name" value="HepT-like"/>
</dbReference>
<keyword evidence="1" id="KW-1277">Toxin-antitoxin system</keyword>
<keyword evidence="3" id="KW-0378">Hydrolase</keyword>
<dbReference type="EMBL" id="CP001146">
    <property type="protein sequence ID" value="ACI19170.1"/>
    <property type="molecule type" value="Genomic_DNA"/>
</dbReference>
<name>B5YB10_DICT6</name>
<protein>
    <recommendedName>
        <fullName evidence="6">DUF86 domain-containing protein</fullName>
    </recommendedName>
</protein>
<dbReference type="PaxDb" id="309799-DICTH_1723"/>
<dbReference type="GO" id="GO:0016787">
    <property type="term" value="F:hydrolase activity"/>
    <property type="evidence" value="ECO:0007669"/>
    <property type="project" value="UniProtKB-KW"/>
</dbReference>
<keyword evidence="2" id="KW-0540">Nuclease</keyword>
<proteinExistence type="predicted"/>
<dbReference type="Proteomes" id="UP000001733">
    <property type="component" value="Chromosome"/>
</dbReference>
<gene>
    <name evidence="4" type="ordered locus">DICTH_1723</name>
</gene>
<organism evidence="4 5">
    <name type="scientific">Dictyoglomus thermophilum (strain ATCC 35947 / DSM 3960 / H-6-12)</name>
    <dbReference type="NCBI Taxonomy" id="309799"/>
    <lineage>
        <taxon>Bacteria</taxon>
        <taxon>Pseudomonadati</taxon>
        <taxon>Dictyoglomota</taxon>
        <taxon>Dictyoglomia</taxon>
        <taxon>Dictyoglomales</taxon>
        <taxon>Dictyoglomaceae</taxon>
        <taxon>Dictyoglomus</taxon>
    </lineage>
</organism>
<dbReference type="AlphaFoldDB" id="B5YB10"/>
<dbReference type="HOGENOM" id="CLU_3117228_0_0_0"/>
<dbReference type="KEGG" id="dth:DICTH_1723"/>